<proteinExistence type="predicted"/>
<dbReference type="AlphaFoldDB" id="A0A9P6HSQ5"/>
<comment type="caution">
    <text evidence="1">The sequence shown here is derived from an EMBL/GenBank/DDBJ whole genome shotgun (WGS) entry which is preliminary data.</text>
</comment>
<reference evidence="1" key="2">
    <citation type="submission" date="2020-11" db="EMBL/GenBank/DDBJ databases">
        <authorList>
            <consortium name="DOE Joint Genome Institute"/>
            <person name="Kuo A."/>
            <person name="Miyauchi S."/>
            <person name="Kiss E."/>
            <person name="Drula E."/>
            <person name="Kohler A."/>
            <person name="Sanchez-Garcia M."/>
            <person name="Andreopoulos B."/>
            <person name="Barry K.W."/>
            <person name="Bonito G."/>
            <person name="Buee M."/>
            <person name="Carver A."/>
            <person name="Chen C."/>
            <person name="Cichocki N."/>
            <person name="Clum A."/>
            <person name="Culley D."/>
            <person name="Crous P.W."/>
            <person name="Fauchery L."/>
            <person name="Girlanda M."/>
            <person name="Hayes R."/>
            <person name="Keri Z."/>
            <person name="Labutti K."/>
            <person name="Lipzen A."/>
            <person name="Lombard V."/>
            <person name="Magnuson J."/>
            <person name="Maillard F."/>
            <person name="Morin E."/>
            <person name="Murat C."/>
            <person name="Nolan M."/>
            <person name="Ohm R."/>
            <person name="Pangilinan J."/>
            <person name="Pereira M."/>
            <person name="Perotto S."/>
            <person name="Peter M."/>
            <person name="Riley R."/>
            <person name="Sitrit Y."/>
            <person name="Stielow B."/>
            <person name="Szollosi G."/>
            <person name="Zifcakova L."/>
            <person name="Stursova M."/>
            <person name="Spatafora J.W."/>
            <person name="Tedersoo L."/>
            <person name="Vaario L.-M."/>
            <person name="Yamada A."/>
            <person name="Yan M."/>
            <person name="Wang P."/>
            <person name="Xu J."/>
            <person name="Bruns T."/>
            <person name="Baldrian P."/>
            <person name="Vilgalys R."/>
            <person name="Henrissat B."/>
            <person name="Grigoriev I.V."/>
            <person name="Hibbett D."/>
            <person name="Nagy L.G."/>
            <person name="Martin F.M."/>
        </authorList>
    </citation>
    <scope>NUCLEOTIDE SEQUENCE</scope>
    <source>
        <strain evidence="1">UH-Tt-Lm1</strain>
    </source>
</reference>
<evidence type="ECO:0000313" key="1">
    <source>
        <dbReference type="EMBL" id="KAF9793521.1"/>
    </source>
</evidence>
<dbReference type="EMBL" id="WIUZ02000001">
    <property type="protein sequence ID" value="KAF9793521.1"/>
    <property type="molecule type" value="Genomic_DNA"/>
</dbReference>
<dbReference type="OrthoDB" id="8954335at2759"/>
<reference evidence="1" key="1">
    <citation type="journal article" date="2020" name="Nat. Commun.">
        <title>Large-scale genome sequencing of mycorrhizal fungi provides insights into the early evolution of symbiotic traits.</title>
        <authorList>
            <person name="Miyauchi S."/>
            <person name="Kiss E."/>
            <person name="Kuo A."/>
            <person name="Drula E."/>
            <person name="Kohler A."/>
            <person name="Sanchez-Garcia M."/>
            <person name="Morin E."/>
            <person name="Andreopoulos B."/>
            <person name="Barry K.W."/>
            <person name="Bonito G."/>
            <person name="Buee M."/>
            <person name="Carver A."/>
            <person name="Chen C."/>
            <person name="Cichocki N."/>
            <person name="Clum A."/>
            <person name="Culley D."/>
            <person name="Crous P.W."/>
            <person name="Fauchery L."/>
            <person name="Girlanda M."/>
            <person name="Hayes R.D."/>
            <person name="Keri Z."/>
            <person name="LaButti K."/>
            <person name="Lipzen A."/>
            <person name="Lombard V."/>
            <person name="Magnuson J."/>
            <person name="Maillard F."/>
            <person name="Murat C."/>
            <person name="Nolan M."/>
            <person name="Ohm R.A."/>
            <person name="Pangilinan J."/>
            <person name="Pereira M.F."/>
            <person name="Perotto S."/>
            <person name="Peter M."/>
            <person name="Pfister S."/>
            <person name="Riley R."/>
            <person name="Sitrit Y."/>
            <person name="Stielow J.B."/>
            <person name="Szollosi G."/>
            <person name="Zifcakova L."/>
            <person name="Stursova M."/>
            <person name="Spatafora J.W."/>
            <person name="Tedersoo L."/>
            <person name="Vaario L.M."/>
            <person name="Yamada A."/>
            <person name="Yan M."/>
            <person name="Wang P."/>
            <person name="Xu J."/>
            <person name="Bruns T."/>
            <person name="Baldrian P."/>
            <person name="Vilgalys R."/>
            <person name="Dunand C."/>
            <person name="Henrissat B."/>
            <person name="Grigoriev I.V."/>
            <person name="Hibbett D."/>
            <person name="Nagy L.G."/>
            <person name="Martin F.M."/>
        </authorList>
    </citation>
    <scope>NUCLEOTIDE SEQUENCE</scope>
    <source>
        <strain evidence="1">UH-Tt-Lm1</strain>
    </source>
</reference>
<sequence>FRISKRQRPCTNTAEVAAAFDLTGCRVVTLIDTLGFDGASPNDTDIFNTIAALPADLYERGCKLAGTIYFYRIPDCKMSELLTSRKDSGAFRKLCGDSARCQHANGPRGWQRARGQVEESLRGHFRKRCSDRTSREHRSSAERLIRLIPCNLP</sequence>
<evidence type="ECO:0000313" key="2">
    <source>
        <dbReference type="Proteomes" id="UP000736335"/>
    </source>
</evidence>
<keyword evidence="2" id="KW-1185">Reference proteome</keyword>
<feature type="non-terminal residue" evidence="1">
    <location>
        <position position="1"/>
    </location>
</feature>
<protein>
    <submittedName>
        <fullName evidence="1">Uncharacterized protein</fullName>
    </submittedName>
</protein>
<organism evidence="1 2">
    <name type="scientific">Thelephora terrestris</name>
    <dbReference type="NCBI Taxonomy" id="56493"/>
    <lineage>
        <taxon>Eukaryota</taxon>
        <taxon>Fungi</taxon>
        <taxon>Dikarya</taxon>
        <taxon>Basidiomycota</taxon>
        <taxon>Agaricomycotina</taxon>
        <taxon>Agaricomycetes</taxon>
        <taxon>Thelephorales</taxon>
        <taxon>Thelephoraceae</taxon>
        <taxon>Thelephora</taxon>
    </lineage>
</organism>
<gene>
    <name evidence="1" type="ORF">BJ322DRAFT_1155751</name>
</gene>
<dbReference type="Proteomes" id="UP000736335">
    <property type="component" value="Unassembled WGS sequence"/>
</dbReference>
<accession>A0A9P6HSQ5</accession>
<name>A0A9P6HSQ5_9AGAM</name>